<dbReference type="EMBL" id="BBNU01000018">
    <property type="protein sequence ID" value="GAL81732.1"/>
    <property type="molecule type" value="Genomic_DNA"/>
</dbReference>
<dbReference type="AlphaFoldDB" id="A0A090X6R3"/>
<comment type="caution">
    <text evidence="1">The sequence shown here is derived from an EMBL/GenBank/DDBJ whole genome shotgun (WGS) entry which is preliminary data.</text>
</comment>
<organism evidence="1 2">
    <name type="scientific">Algibacter lectus</name>
    <dbReference type="NCBI Taxonomy" id="221126"/>
    <lineage>
        <taxon>Bacteria</taxon>
        <taxon>Pseudomonadati</taxon>
        <taxon>Bacteroidota</taxon>
        <taxon>Flavobacteriia</taxon>
        <taxon>Flavobacteriales</taxon>
        <taxon>Flavobacteriaceae</taxon>
        <taxon>Algibacter</taxon>
    </lineage>
</organism>
<dbReference type="RefSeq" id="WP_152596387.1">
    <property type="nucleotide sequence ID" value="NZ_BBNU01000018.1"/>
</dbReference>
<evidence type="ECO:0000313" key="2">
    <source>
        <dbReference type="Proteomes" id="UP000029643"/>
    </source>
</evidence>
<dbReference type="Proteomes" id="UP000029643">
    <property type="component" value="Unassembled WGS sequence"/>
</dbReference>
<evidence type="ECO:0000313" key="1">
    <source>
        <dbReference type="EMBL" id="GAL81732.1"/>
    </source>
</evidence>
<accession>A0A090X6R3</accession>
<name>A0A090X6R3_9FLAO</name>
<protein>
    <submittedName>
        <fullName evidence="1">Uncharacterized protein</fullName>
    </submittedName>
</protein>
<sequence length="86" mass="10267">MGGFLMTDEKWKTLYNRLDFVNPNIIRVMDVATWRYYKGLDESGDPIIDFESQEIKSLYKLLDYCQSRNIKVLFGEWGSARIMEFR</sequence>
<proteinExistence type="predicted"/>
<reference evidence="1 2" key="1">
    <citation type="journal article" date="2014" name="Genome Announc.">
        <title>Draft Genome Sequences of Marine Flavobacterium Algibacter lectus Strains SS8 and NR4.</title>
        <authorList>
            <person name="Takatani N."/>
            <person name="Nakanishi M."/>
            <person name="Meirelles P."/>
            <person name="Mino S."/>
            <person name="Suda W."/>
            <person name="Oshima K."/>
            <person name="Hattori M."/>
            <person name="Ohkuma M."/>
            <person name="Hosokawa M."/>
            <person name="Miyashita K."/>
            <person name="Thompson F.L."/>
            <person name="Niwa A."/>
            <person name="Sawabe T."/>
            <person name="Sawabe T."/>
        </authorList>
    </citation>
    <scope>NUCLEOTIDE SEQUENCE [LARGE SCALE GENOMIC DNA]</scope>
    <source>
        <strain evidence="2">JCM19274</strain>
    </source>
</reference>
<gene>
    <name evidence="1" type="ORF">JCM19274_291</name>
</gene>